<dbReference type="GeneID" id="18873901"/>
<evidence type="ECO:0000256" key="20">
    <source>
        <dbReference type="SAM" id="SignalP"/>
    </source>
</evidence>
<feature type="signal peptide" evidence="20">
    <location>
        <begin position="1"/>
        <end position="21"/>
    </location>
</feature>
<keyword evidence="11" id="KW-0560">Oxidoreductase</keyword>
<keyword evidence="8" id="KW-0256">Endoplasmic reticulum</keyword>
<feature type="active site" evidence="16">
    <location>
        <position position="371"/>
    </location>
</feature>
<comment type="cofactor">
    <cofactor evidence="1 17">
        <name>FAD</name>
        <dbReference type="ChEBI" id="CHEBI:57692"/>
    </cofactor>
</comment>
<evidence type="ECO:0000256" key="17">
    <source>
        <dbReference type="PIRSR" id="PIRSR017205-2"/>
    </source>
</evidence>
<dbReference type="AlphaFoldDB" id="G3AMV9"/>
<evidence type="ECO:0000256" key="18">
    <source>
        <dbReference type="PIRSR" id="PIRSR017205-3"/>
    </source>
</evidence>
<evidence type="ECO:0000256" key="15">
    <source>
        <dbReference type="ARBA" id="ARBA00023284"/>
    </source>
</evidence>
<comment type="subunit">
    <text evidence="4">May function both as a monomer and a homodimer.</text>
</comment>
<feature type="binding site" evidence="17">
    <location>
        <position position="174"/>
    </location>
    <ligand>
        <name>FAD</name>
        <dbReference type="ChEBI" id="CHEBI:57692"/>
    </ligand>
</feature>
<dbReference type="GO" id="GO:0016972">
    <property type="term" value="F:thiol oxidase activity"/>
    <property type="evidence" value="ECO:0007669"/>
    <property type="project" value="EnsemblFungi"/>
</dbReference>
<reference evidence="21 22" key="1">
    <citation type="journal article" date="2011" name="Proc. Natl. Acad. Sci. U.S.A.">
        <title>Comparative genomics of xylose-fermenting fungi for enhanced biofuel production.</title>
        <authorList>
            <person name="Wohlbach D.J."/>
            <person name="Kuo A."/>
            <person name="Sato T.K."/>
            <person name="Potts K.M."/>
            <person name="Salamov A.A."/>
            <person name="LaButti K.M."/>
            <person name="Sun H."/>
            <person name="Clum A."/>
            <person name="Pangilinan J.L."/>
            <person name="Lindquist E.A."/>
            <person name="Lucas S."/>
            <person name="Lapidus A."/>
            <person name="Jin M."/>
            <person name="Gunawan C."/>
            <person name="Balan V."/>
            <person name="Dale B.E."/>
            <person name="Jeffries T.W."/>
            <person name="Zinkel R."/>
            <person name="Barry K.W."/>
            <person name="Grigoriev I.V."/>
            <person name="Gasch A.P."/>
        </authorList>
    </citation>
    <scope>NUCLEOTIDE SEQUENCE [LARGE SCALE GENOMIC DNA]</scope>
    <source>
        <strain evidence="22">NRRL Y-27907 / 11-Y1</strain>
    </source>
</reference>
<evidence type="ECO:0008006" key="23">
    <source>
        <dbReference type="Google" id="ProtNLM"/>
    </source>
</evidence>
<evidence type="ECO:0000256" key="8">
    <source>
        <dbReference type="ARBA" id="ARBA00022824"/>
    </source>
</evidence>
<evidence type="ECO:0000256" key="12">
    <source>
        <dbReference type="ARBA" id="ARBA00023136"/>
    </source>
</evidence>
<keyword evidence="22" id="KW-1185">Reference proteome</keyword>
<dbReference type="EMBL" id="GL996502">
    <property type="protein sequence ID" value="EGW32373.1"/>
    <property type="molecule type" value="Genomic_DNA"/>
</dbReference>
<dbReference type="Pfam" id="PF04137">
    <property type="entry name" value="ERO1"/>
    <property type="match status" value="1"/>
</dbReference>
<keyword evidence="5" id="KW-0813">Transport</keyword>
<feature type="binding site" evidence="17">
    <location>
        <position position="222"/>
    </location>
    <ligand>
        <name>FAD</name>
        <dbReference type="ChEBI" id="CHEBI:57692"/>
    </ligand>
</feature>
<evidence type="ECO:0000256" key="4">
    <source>
        <dbReference type="ARBA" id="ARBA00011802"/>
    </source>
</evidence>
<dbReference type="GO" id="GO:0034975">
    <property type="term" value="P:protein folding in endoplasmic reticulum"/>
    <property type="evidence" value="ECO:0007669"/>
    <property type="project" value="EnsemblFungi"/>
</dbReference>
<feature type="binding site" evidence="17">
    <location>
        <position position="185"/>
    </location>
    <ligand>
        <name>FAD</name>
        <dbReference type="ChEBI" id="CHEBI:57692"/>
    </ligand>
</feature>
<dbReference type="OMA" id="CYKDRLH"/>
<dbReference type="PANTHER" id="PTHR12613">
    <property type="entry name" value="ERO1-RELATED"/>
    <property type="match status" value="1"/>
</dbReference>
<dbReference type="GO" id="GO:0005789">
    <property type="term" value="C:endoplasmic reticulum membrane"/>
    <property type="evidence" value="ECO:0007669"/>
    <property type="project" value="UniProtKB-SubCell"/>
</dbReference>
<keyword evidence="10" id="KW-0249">Electron transport</keyword>
<dbReference type="eggNOG" id="KOG2608">
    <property type="taxonomic scope" value="Eukaryota"/>
</dbReference>
<keyword evidence="15" id="KW-0676">Redox-active center</keyword>
<evidence type="ECO:0000256" key="13">
    <source>
        <dbReference type="ARBA" id="ARBA00023157"/>
    </source>
</evidence>
<dbReference type="OrthoDB" id="269384at2759"/>
<evidence type="ECO:0000256" key="11">
    <source>
        <dbReference type="ARBA" id="ARBA00023002"/>
    </source>
</evidence>
<dbReference type="GO" id="GO:0015035">
    <property type="term" value="F:protein-disulfide reductase activity"/>
    <property type="evidence" value="ECO:0007669"/>
    <property type="project" value="InterPro"/>
</dbReference>
<protein>
    <recommendedName>
        <fullName evidence="23">Endoplasmic oxidoreductin-1</fullName>
    </recommendedName>
</protein>
<feature type="compositionally biased region" description="Basic and acidic residues" evidence="19">
    <location>
        <begin position="505"/>
        <end position="518"/>
    </location>
</feature>
<accession>G3AMV9</accession>
<proteinExistence type="inferred from homology"/>
<keyword evidence="7 20" id="KW-0732">Signal</keyword>
<keyword evidence="9 17" id="KW-0274">FAD</keyword>
<feature type="chain" id="PRO_5003442440" description="Endoplasmic oxidoreductin-1" evidence="20">
    <location>
        <begin position="22"/>
        <end position="595"/>
    </location>
</feature>
<feature type="region of interest" description="Disordered" evidence="19">
    <location>
        <begin position="474"/>
        <end position="519"/>
    </location>
</feature>
<gene>
    <name evidence="21" type="ORF">SPAPADRAFT_61451</name>
</gene>
<evidence type="ECO:0000256" key="19">
    <source>
        <dbReference type="SAM" id="MobiDB-lite"/>
    </source>
</evidence>
<dbReference type="GO" id="GO:0071949">
    <property type="term" value="F:FAD binding"/>
    <property type="evidence" value="ECO:0007669"/>
    <property type="project" value="InterPro"/>
</dbReference>
<feature type="active site" description="Nucleophile" evidence="16">
    <location>
        <position position="368"/>
    </location>
</feature>
<feature type="binding site" evidence="17">
    <location>
        <position position="172"/>
    </location>
    <ligand>
        <name>FAD</name>
        <dbReference type="ChEBI" id="CHEBI:57692"/>
    </ligand>
</feature>
<dbReference type="PANTHER" id="PTHR12613:SF0">
    <property type="entry name" value="ERO1-LIKE PROTEIN"/>
    <property type="match status" value="1"/>
</dbReference>
<dbReference type="InterPro" id="IPR037192">
    <property type="entry name" value="ERO1-like_sf"/>
</dbReference>
<feature type="disulfide bond" description="Redox-active" evidence="18">
    <location>
        <begin position="95"/>
        <end position="100"/>
    </location>
</feature>
<evidence type="ECO:0000256" key="6">
    <source>
        <dbReference type="ARBA" id="ARBA00022630"/>
    </source>
</evidence>
<dbReference type="HOGENOM" id="CLU_023061_1_0_1"/>
<evidence type="ECO:0000313" key="22">
    <source>
        <dbReference type="Proteomes" id="UP000000709"/>
    </source>
</evidence>
<dbReference type="STRING" id="619300.G3AMV9"/>
<keyword evidence="12" id="KW-0472">Membrane</keyword>
<feature type="binding site" evidence="17">
    <location>
        <position position="225"/>
    </location>
    <ligand>
        <name>FAD</name>
        <dbReference type="ChEBI" id="CHEBI:57692"/>
    </ligand>
</feature>
<comment type="similarity">
    <text evidence="3">Belongs to the EROs family.</text>
</comment>
<evidence type="ECO:0000256" key="2">
    <source>
        <dbReference type="ARBA" id="ARBA00004367"/>
    </source>
</evidence>
<evidence type="ECO:0000256" key="16">
    <source>
        <dbReference type="PIRSR" id="PIRSR017205-1"/>
    </source>
</evidence>
<evidence type="ECO:0000256" key="3">
    <source>
        <dbReference type="ARBA" id="ARBA00008277"/>
    </source>
</evidence>
<dbReference type="InterPro" id="IPR007266">
    <property type="entry name" value="Ero1"/>
</dbReference>
<keyword evidence="13 18" id="KW-1015">Disulfide bond</keyword>
<dbReference type="SUPFAM" id="SSF110019">
    <property type="entry name" value="ERO1-like"/>
    <property type="match status" value="1"/>
</dbReference>
<dbReference type="RefSeq" id="XP_007375649.1">
    <property type="nucleotide sequence ID" value="XM_007375587.1"/>
</dbReference>
<dbReference type="Proteomes" id="UP000000709">
    <property type="component" value="Unassembled WGS sequence"/>
</dbReference>
<dbReference type="FunCoup" id="G3AMV9">
    <property type="interactions" value="774"/>
</dbReference>
<dbReference type="InParanoid" id="G3AMV9"/>
<sequence>MKFNTFLTLVLSNVFISSVLATVHQYPKASFCPFDSPEFCSQEVTSSCNTTFSYIDNLNRQIRPDLKSLIETTYFRYFKVDLEQQCKFWDAQHFCASENCAVEIDEEFNWTQVTNEEFKPFKLGALKLPGKDDKVDNPIETEEVQVCEDLDYCHIDDSHECVYVDLQKNPERFTGYGGNQSFDVWKAIYSENCFPNTNPMSMIGGQQEEQCVEKNLFYRVISGLHASIAVHLSNEYLNSVTGEFYPNLKIFMERVGYFNERLANIYFNFALVSQSLVKLNEILPLKEFILSGYDDITPVQQQQLLANNFTDKAEVYDELLFDDIIPALSSNLLFNTSTLFGPGVDPNLKNEFRARFKNVSAIMDCVGCDRCRMWGKIQTIGYGTALKILFESEDPNNKDRLKFRRIEIVALVNTLDRLSKSIEAINNFKQMYLEHVRNVALGISKPEEMDKKFDTNSGFAFPFVSPILPETSKPVEKSEPELQSAPVQPEAAKSAKKVEQSSSVEPREESHDSIEEIAKIPPSERTFKQELRLAFDEIWQALKFIFNSYKNFPVILGKLGLVKADSWWNEFIGKPVRQYESRVDVDAQQYEAMIQ</sequence>
<dbReference type="PIRSF" id="PIRSF017205">
    <property type="entry name" value="ERO1"/>
    <property type="match status" value="1"/>
</dbReference>
<comment type="subcellular location">
    <subcellularLocation>
        <location evidence="2">Endoplasmic reticulum membrane</location>
        <topology evidence="2">Peripheral membrane protein</topology>
        <orientation evidence="2">Lumenal side</orientation>
    </subcellularLocation>
</comment>
<name>G3AMV9_SPAPN</name>
<evidence type="ECO:0000256" key="14">
    <source>
        <dbReference type="ARBA" id="ARBA00023180"/>
    </source>
</evidence>
<feature type="binding site" evidence="17">
    <location>
        <position position="254"/>
    </location>
    <ligand>
        <name>FAD</name>
        <dbReference type="ChEBI" id="CHEBI:57692"/>
    </ligand>
</feature>
<evidence type="ECO:0000313" key="21">
    <source>
        <dbReference type="EMBL" id="EGW32373.1"/>
    </source>
</evidence>
<feature type="disulfide bond" description="Redox-active" evidence="18">
    <location>
        <begin position="368"/>
        <end position="371"/>
    </location>
</feature>
<keyword evidence="14" id="KW-0325">Glycoprotein</keyword>
<evidence type="ECO:0000256" key="1">
    <source>
        <dbReference type="ARBA" id="ARBA00001974"/>
    </source>
</evidence>
<evidence type="ECO:0000256" key="9">
    <source>
        <dbReference type="ARBA" id="ARBA00022827"/>
    </source>
</evidence>
<dbReference type="KEGG" id="spaa:SPAPADRAFT_61451"/>
<keyword evidence="6" id="KW-0285">Flavoprotein</keyword>
<evidence type="ECO:0000256" key="10">
    <source>
        <dbReference type="ARBA" id="ARBA00022982"/>
    </source>
</evidence>
<evidence type="ECO:0000256" key="5">
    <source>
        <dbReference type="ARBA" id="ARBA00022448"/>
    </source>
</evidence>
<evidence type="ECO:0000256" key="7">
    <source>
        <dbReference type="ARBA" id="ARBA00022729"/>
    </source>
</evidence>
<organism evidence="22">
    <name type="scientific">Spathaspora passalidarum (strain NRRL Y-27907 / 11-Y1)</name>
    <dbReference type="NCBI Taxonomy" id="619300"/>
    <lineage>
        <taxon>Eukaryota</taxon>
        <taxon>Fungi</taxon>
        <taxon>Dikarya</taxon>
        <taxon>Ascomycota</taxon>
        <taxon>Saccharomycotina</taxon>
        <taxon>Pichiomycetes</taxon>
        <taxon>Debaryomycetaceae</taxon>
        <taxon>Spathaspora</taxon>
    </lineage>
</organism>